<dbReference type="EMBL" id="JAIWYP010000016">
    <property type="protein sequence ID" value="KAH3696118.1"/>
    <property type="molecule type" value="Genomic_DNA"/>
</dbReference>
<evidence type="ECO:0000313" key="1">
    <source>
        <dbReference type="EMBL" id="KAH3696118.1"/>
    </source>
</evidence>
<proteinExistence type="predicted"/>
<comment type="caution">
    <text evidence="1">The sequence shown here is derived from an EMBL/GenBank/DDBJ whole genome shotgun (WGS) entry which is preliminary data.</text>
</comment>
<accession>A0A9D3Y912</accession>
<sequence length="92" mass="10055">MNIQNSEKDGDFATNLFLKETTLSHLISSKDVDMSKCVQSQSQGLVVGGGNVVTATLVIKVTQHQGISFQGRQLFSLPQQLLQGLLGYQLKF</sequence>
<name>A0A9D3Y912_DREPO</name>
<reference evidence="1" key="2">
    <citation type="submission" date="2020-11" db="EMBL/GenBank/DDBJ databases">
        <authorList>
            <person name="McCartney M.A."/>
            <person name="Auch B."/>
            <person name="Kono T."/>
            <person name="Mallez S."/>
            <person name="Becker A."/>
            <person name="Gohl D.M."/>
            <person name="Silverstein K.A.T."/>
            <person name="Koren S."/>
            <person name="Bechman K.B."/>
            <person name="Herman A."/>
            <person name="Abrahante J.E."/>
            <person name="Garbe J."/>
        </authorList>
    </citation>
    <scope>NUCLEOTIDE SEQUENCE</scope>
    <source>
        <strain evidence="1">Duluth1</strain>
        <tissue evidence="1">Whole animal</tissue>
    </source>
</reference>
<protein>
    <submittedName>
        <fullName evidence="1">Uncharacterized protein</fullName>
    </submittedName>
</protein>
<dbReference type="Proteomes" id="UP000828390">
    <property type="component" value="Unassembled WGS sequence"/>
</dbReference>
<reference evidence="1" key="1">
    <citation type="journal article" date="2019" name="bioRxiv">
        <title>The Genome of the Zebra Mussel, Dreissena polymorpha: A Resource for Invasive Species Research.</title>
        <authorList>
            <person name="McCartney M.A."/>
            <person name="Auch B."/>
            <person name="Kono T."/>
            <person name="Mallez S."/>
            <person name="Zhang Y."/>
            <person name="Obille A."/>
            <person name="Becker A."/>
            <person name="Abrahante J.E."/>
            <person name="Garbe J."/>
            <person name="Badalamenti J.P."/>
            <person name="Herman A."/>
            <person name="Mangelson H."/>
            <person name="Liachko I."/>
            <person name="Sullivan S."/>
            <person name="Sone E.D."/>
            <person name="Koren S."/>
            <person name="Silverstein K.A.T."/>
            <person name="Beckman K.B."/>
            <person name="Gohl D.M."/>
        </authorList>
    </citation>
    <scope>NUCLEOTIDE SEQUENCE</scope>
    <source>
        <strain evidence="1">Duluth1</strain>
        <tissue evidence="1">Whole animal</tissue>
    </source>
</reference>
<organism evidence="1 2">
    <name type="scientific">Dreissena polymorpha</name>
    <name type="common">Zebra mussel</name>
    <name type="synonym">Mytilus polymorpha</name>
    <dbReference type="NCBI Taxonomy" id="45954"/>
    <lineage>
        <taxon>Eukaryota</taxon>
        <taxon>Metazoa</taxon>
        <taxon>Spiralia</taxon>
        <taxon>Lophotrochozoa</taxon>
        <taxon>Mollusca</taxon>
        <taxon>Bivalvia</taxon>
        <taxon>Autobranchia</taxon>
        <taxon>Heteroconchia</taxon>
        <taxon>Euheterodonta</taxon>
        <taxon>Imparidentia</taxon>
        <taxon>Neoheterodontei</taxon>
        <taxon>Myida</taxon>
        <taxon>Dreissenoidea</taxon>
        <taxon>Dreissenidae</taxon>
        <taxon>Dreissena</taxon>
    </lineage>
</organism>
<evidence type="ECO:0000313" key="2">
    <source>
        <dbReference type="Proteomes" id="UP000828390"/>
    </source>
</evidence>
<gene>
    <name evidence="1" type="ORF">DPMN_083581</name>
</gene>
<dbReference type="AlphaFoldDB" id="A0A9D3Y912"/>
<keyword evidence="2" id="KW-1185">Reference proteome</keyword>